<evidence type="ECO:0000313" key="2">
    <source>
        <dbReference type="Proteomes" id="UP001516662"/>
    </source>
</evidence>
<accession>A0ABR9QP07</accession>
<dbReference type="SUPFAM" id="SSF140415">
    <property type="entry name" value="YppE-like"/>
    <property type="match status" value="1"/>
</dbReference>
<dbReference type="InterPro" id="IPR014913">
    <property type="entry name" value="YppE-like"/>
</dbReference>
<keyword evidence="2" id="KW-1185">Reference proteome</keyword>
<name>A0ABR9QP07_9BACI</name>
<dbReference type="Proteomes" id="UP001516662">
    <property type="component" value="Unassembled WGS sequence"/>
</dbReference>
<evidence type="ECO:0000313" key="1">
    <source>
        <dbReference type="EMBL" id="MBE4910240.1"/>
    </source>
</evidence>
<reference evidence="1 2" key="1">
    <citation type="submission" date="2020-10" db="EMBL/GenBank/DDBJ databases">
        <title>Bacillus sp. HD4P25, an endophyte from a halophyte.</title>
        <authorList>
            <person name="Sun J.-Q."/>
        </authorList>
    </citation>
    <scope>NUCLEOTIDE SEQUENCE [LARGE SCALE GENOMIC DNA]</scope>
    <source>
        <strain evidence="1 2">YIM 93174</strain>
    </source>
</reference>
<organism evidence="1 2">
    <name type="scientific">Litchfieldia luteola</name>
    <dbReference type="NCBI Taxonomy" id="682179"/>
    <lineage>
        <taxon>Bacteria</taxon>
        <taxon>Bacillati</taxon>
        <taxon>Bacillota</taxon>
        <taxon>Bacilli</taxon>
        <taxon>Bacillales</taxon>
        <taxon>Bacillaceae</taxon>
        <taxon>Litchfieldia</taxon>
    </lineage>
</organism>
<comment type="caution">
    <text evidence="1">The sequence shown here is derived from an EMBL/GenBank/DDBJ whole genome shotgun (WGS) entry which is preliminary data.</text>
</comment>
<dbReference type="RefSeq" id="WP_193539495.1">
    <property type="nucleotide sequence ID" value="NZ_JADCLJ010000024.1"/>
</dbReference>
<proteinExistence type="predicted"/>
<dbReference type="EMBL" id="JADCLJ010000024">
    <property type="protein sequence ID" value="MBE4910240.1"/>
    <property type="molecule type" value="Genomic_DNA"/>
</dbReference>
<dbReference type="InterPro" id="IPR023351">
    <property type="entry name" value="YppE-like_sf"/>
</dbReference>
<protein>
    <submittedName>
        <fullName evidence="1">YppE family protein</fullName>
    </submittedName>
</protein>
<dbReference type="Pfam" id="PF08807">
    <property type="entry name" value="DUF1798"/>
    <property type="match status" value="1"/>
</dbReference>
<dbReference type="Gene3D" id="1.20.120.440">
    <property type="entry name" value="YppE-like"/>
    <property type="match status" value="1"/>
</dbReference>
<gene>
    <name evidence="1" type="ORF">IMZ08_19570</name>
</gene>
<sequence length="122" mass="14532">MINNDLIALTNNLLERAEESIHRLESVKGNEDYEPDFFGEVKPYADEVHATLDKWRELTLTWIQKENPKYLYKLQIDTAIENIELLIVQSFYKDTREKRAKETYQSIVYTLKSILDQIHQKQ</sequence>